<accession>A0A923E355</accession>
<evidence type="ECO:0000256" key="8">
    <source>
        <dbReference type="SAM" id="Phobius"/>
    </source>
</evidence>
<sequence length="283" mass="30279">MPIPEYGMRSDASAAPECPRHPGARSVDYCKRCNRPMCIDCLIRTEVRSICVDCAGRRPRAASGAPVVTYAFIGACVLAYLASFASPALQQALAFTPAVGYVQPWRFLTTAFLHSGLFHIAFNMLALFWVGSALEPLLGRWRFASVYLLSAIGGSLAVLAWVLVQPMTLHVATVGASGAVFGLFGAVFVLQKEAGLDTRSVVALLAINLVYGFIAPGISWQAHLGGLAAGVCVAWILVRQARPKPGVTARSQELKALWITCGLFLAEAAAIALSYRVLFEVYG</sequence>
<dbReference type="GeneID" id="85978303"/>
<dbReference type="GO" id="GO:0006508">
    <property type="term" value="P:proteolysis"/>
    <property type="evidence" value="ECO:0007669"/>
    <property type="project" value="UniProtKB-KW"/>
</dbReference>
<proteinExistence type="inferred from homology"/>
<feature type="transmembrane region" description="Helical" evidence="8">
    <location>
        <begin position="258"/>
        <end position="278"/>
    </location>
</feature>
<dbReference type="Pfam" id="PF01694">
    <property type="entry name" value="Rhomboid"/>
    <property type="match status" value="1"/>
</dbReference>
<dbReference type="InterPro" id="IPR035952">
    <property type="entry name" value="Rhomboid-like_sf"/>
</dbReference>
<organism evidence="10 11">
    <name type="scientific">Schaalia hyovaginalis</name>
    <dbReference type="NCBI Taxonomy" id="29316"/>
    <lineage>
        <taxon>Bacteria</taxon>
        <taxon>Bacillati</taxon>
        <taxon>Actinomycetota</taxon>
        <taxon>Actinomycetes</taxon>
        <taxon>Actinomycetales</taxon>
        <taxon>Actinomycetaceae</taxon>
        <taxon>Schaalia</taxon>
    </lineage>
</organism>
<keyword evidence="3 8" id="KW-0812">Transmembrane</keyword>
<dbReference type="InterPro" id="IPR050925">
    <property type="entry name" value="Rhomboid_protease_S54"/>
</dbReference>
<evidence type="ECO:0000256" key="3">
    <source>
        <dbReference type="ARBA" id="ARBA00022692"/>
    </source>
</evidence>
<feature type="transmembrane region" description="Helical" evidence="8">
    <location>
        <begin position="169"/>
        <end position="189"/>
    </location>
</feature>
<feature type="transmembrane region" description="Helical" evidence="8">
    <location>
        <begin position="196"/>
        <end position="214"/>
    </location>
</feature>
<feature type="transmembrane region" description="Helical" evidence="8">
    <location>
        <begin position="105"/>
        <end position="131"/>
    </location>
</feature>
<evidence type="ECO:0000256" key="2">
    <source>
        <dbReference type="ARBA" id="ARBA00009045"/>
    </source>
</evidence>
<dbReference type="GO" id="GO:0016020">
    <property type="term" value="C:membrane"/>
    <property type="evidence" value="ECO:0007669"/>
    <property type="project" value="UniProtKB-SubCell"/>
</dbReference>
<evidence type="ECO:0000313" key="11">
    <source>
        <dbReference type="Proteomes" id="UP000617426"/>
    </source>
</evidence>
<evidence type="ECO:0000256" key="7">
    <source>
        <dbReference type="SAM" id="MobiDB-lite"/>
    </source>
</evidence>
<comment type="similarity">
    <text evidence="2">Belongs to the peptidase S54 family.</text>
</comment>
<feature type="transmembrane region" description="Helical" evidence="8">
    <location>
        <begin position="143"/>
        <end position="163"/>
    </location>
</feature>
<keyword evidence="11" id="KW-1185">Reference proteome</keyword>
<comment type="subcellular location">
    <subcellularLocation>
        <location evidence="1">Membrane</location>
        <topology evidence="1">Multi-pass membrane protein</topology>
    </subcellularLocation>
</comment>
<keyword evidence="6 8" id="KW-0472">Membrane</keyword>
<dbReference type="Proteomes" id="UP000617426">
    <property type="component" value="Unassembled WGS sequence"/>
</dbReference>
<dbReference type="SUPFAM" id="SSF144091">
    <property type="entry name" value="Rhomboid-like"/>
    <property type="match status" value="1"/>
</dbReference>
<evidence type="ECO:0000256" key="1">
    <source>
        <dbReference type="ARBA" id="ARBA00004141"/>
    </source>
</evidence>
<gene>
    <name evidence="10" type="ORF">HD592_000255</name>
</gene>
<comment type="caution">
    <text evidence="10">The sequence shown here is derived from an EMBL/GenBank/DDBJ whole genome shotgun (WGS) entry which is preliminary data.</text>
</comment>
<feature type="transmembrane region" description="Helical" evidence="8">
    <location>
        <begin position="67"/>
        <end position="85"/>
    </location>
</feature>
<dbReference type="AlphaFoldDB" id="A0A923E355"/>
<evidence type="ECO:0000313" key="10">
    <source>
        <dbReference type="EMBL" id="MBB6333690.1"/>
    </source>
</evidence>
<feature type="domain" description="Peptidase S54 rhomboid" evidence="9">
    <location>
        <begin position="103"/>
        <end position="239"/>
    </location>
</feature>
<feature type="region of interest" description="Disordered" evidence="7">
    <location>
        <begin position="1"/>
        <end position="22"/>
    </location>
</feature>
<dbReference type="GO" id="GO:0004252">
    <property type="term" value="F:serine-type endopeptidase activity"/>
    <property type="evidence" value="ECO:0007669"/>
    <property type="project" value="InterPro"/>
</dbReference>
<evidence type="ECO:0000256" key="6">
    <source>
        <dbReference type="ARBA" id="ARBA00023136"/>
    </source>
</evidence>
<dbReference type="EMBL" id="JACHMK010000001">
    <property type="protein sequence ID" value="MBB6333690.1"/>
    <property type="molecule type" value="Genomic_DNA"/>
</dbReference>
<dbReference type="PANTHER" id="PTHR43731">
    <property type="entry name" value="RHOMBOID PROTEASE"/>
    <property type="match status" value="1"/>
</dbReference>
<keyword evidence="10" id="KW-0645">Protease</keyword>
<feature type="transmembrane region" description="Helical" evidence="8">
    <location>
        <begin position="220"/>
        <end position="238"/>
    </location>
</feature>
<evidence type="ECO:0000256" key="4">
    <source>
        <dbReference type="ARBA" id="ARBA00022801"/>
    </source>
</evidence>
<dbReference type="InterPro" id="IPR022764">
    <property type="entry name" value="Peptidase_S54_rhomboid_dom"/>
</dbReference>
<dbReference type="Gene3D" id="1.20.1540.10">
    <property type="entry name" value="Rhomboid-like"/>
    <property type="match status" value="1"/>
</dbReference>
<name>A0A923E355_9ACTO</name>
<evidence type="ECO:0000259" key="9">
    <source>
        <dbReference type="Pfam" id="PF01694"/>
    </source>
</evidence>
<dbReference type="PANTHER" id="PTHR43731:SF14">
    <property type="entry name" value="PRESENILIN-ASSOCIATED RHOMBOID-LIKE PROTEIN, MITOCHONDRIAL"/>
    <property type="match status" value="1"/>
</dbReference>
<reference evidence="10" key="1">
    <citation type="submission" date="2020-08" db="EMBL/GenBank/DDBJ databases">
        <title>Sequencing the genomes of 1000 actinobacteria strains.</title>
        <authorList>
            <person name="Klenk H.-P."/>
        </authorList>
    </citation>
    <scope>NUCLEOTIDE SEQUENCE</scope>
    <source>
        <strain evidence="10">DSM 10695</strain>
    </source>
</reference>
<keyword evidence="4" id="KW-0378">Hydrolase</keyword>
<evidence type="ECO:0000256" key="5">
    <source>
        <dbReference type="ARBA" id="ARBA00022989"/>
    </source>
</evidence>
<dbReference type="RefSeq" id="WP_184451375.1">
    <property type="nucleotide sequence ID" value="NZ_JACHMK010000001.1"/>
</dbReference>
<keyword evidence="5 8" id="KW-1133">Transmembrane helix</keyword>
<protein>
    <submittedName>
        <fullName evidence="10">Membrane associated rhomboid family serine protease</fullName>
    </submittedName>
</protein>